<dbReference type="EMBL" id="QXGD01000892">
    <property type="protein sequence ID" value="KAE9221100.1"/>
    <property type="molecule type" value="Genomic_DNA"/>
</dbReference>
<evidence type="ECO:0008006" key="18">
    <source>
        <dbReference type="Google" id="ProtNLM"/>
    </source>
</evidence>
<evidence type="ECO:0000313" key="9">
    <source>
        <dbReference type="EMBL" id="KAE9309877.1"/>
    </source>
</evidence>
<dbReference type="EMBL" id="QXFX01000513">
    <property type="protein sequence ID" value="KAE9112948.1"/>
    <property type="molecule type" value="Genomic_DNA"/>
</dbReference>
<dbReference type="AlphaFoldDB" id="A0A6A3ER76"/>
<dbReference type="EMBL" id="QXGA01000784">
    <property type="protein sequence ID" value="KAE9141251.1"/>
    <property type="molecule type" value="Genomic_DNA"/>
</dbReference>
<dbReference type="EMBL" id="QXGE01000530">
    <property type="protein sequence ID" value="KAE9309877.1"/>
    <property type="molecule type" value="Genomic_DNA"/>
</dbReference>
<sequence length="87" mass="9346">MPNISSVLRVGLLVVQLFWNAARICSAAAAPARGSCNNSNVSRMLTQVTLMQYRGINRLRAVTQSELCLCVCCTSVPDLTASTFPIA</sequence>
<keyword evidence="1" id="KW-0732">Signal</keyword>
<evidence type="ECO:0000313" key="2">
    <source>
        <dbReference type="EMBL" id="KAE8934917.1"/>
    </source>
</evidence>
<dbReference type="EMBL" id="QXGF01000857">
    <property type="protein sequence ID" value="KAE8934917.1"/>
    <property type="molecule type" value="Genomic_DNA"/>
</dbReference>
<evidence type="ECO:0000313" key="16">
    <source>
        <dbReference type="Proteomes" id="UP000476176"/>
    </source>
</evidence>
<dbReference type="EMBL" id="QXGC01000777">
    <property type="protein sequence ID" value="KAE9221342.1"/>
    <property type="molecule type" value="Genomic_DNA"/>
</dbReference>
<evidence type="ECO:0000313" key="14">
    <source>
        <dbReference type="Proteomes" id="UP000440732"/>
    </source>
</evidence>
<reference evidence="10 11" key="1">
    <citation type="submission" date="2018-08" db="EMBL/GenBank/DDBJ databases">
        <title>Genomic investigation of the strawberry pathogen Phytophthora fragariae indicates pathogenicity is determined by transcriptional variation in three key races.</title>
        <authorList>
            <person name="Adams T.M."/>
            <person name="Armitage A.D."/>
            <person name="Sobczyk M.K."/>
            <person name="Bates H.J."/>
            <person name="Dunwell J.M."/>
            <person name="Nellist C.F."/>
            <person name="Harrison R.J."/>
        </authorList>
    </citation>
    <scope>NUCLEOTIDE SEQUENCE [LARGE SCALE GENOMIC DNA]</scope>
    <source>
        <strain evidence="9 12">A4</strain>
        <strain evidence="7 13">BC-1</strain>
        <strain evidence="8 16">BC-23</strain>
        <strain evidence="6 11">NOV-27</strain>
        <strain evidence="5 14">NOV-5</strain>
        <strain evidence="3 15">NOV-71</strain>
        <strain evidence="2 10">NOV-9</strain>
        <strain evidence="4 17">ONT-3</strain>
    </source>
</reference>
<gene>
    <name evidence="9" type="ORF">PF001_g10479</name>
    <name evidence="7" type="ORF">PF002_g15686</name>
    <name evidence="8" type="ORF">PF004_g13078</name>
    <name evidence="6" type="ORF">PF005_g14210</name>
    <name evidence="5" type="ORF">PF006_g13272</name>
    <name evidence="3" type="ORF">PF007_g14472</name>
    <name evidence="2" type="ORF">PF009_g15108</name>
    <name evidence="4" type="ORF">PF010_g10257</name>
</gene>
<evidence type="ECO:0000313" key="10">
    <source>
        <dbReference type="Proteomes" id="UP000429523"/>
    </source>
</evidence>
<dbReference type="Proteomes" id="UP000437068">
    <property type="component" value="Unassembled WGS sequence"/>
</dbReference>
<evidence type="ECO:0000313" key="6">
    <source>
        <dbReference type="EMBL" id="KAE9203385.1"/>
    </source>
</evidence>
<dbReference type="Proteomes" id="UP000476176">
    <property type="component" value="Unassembled WGS sequence"/>
</dbReference>
<dbReference type="EMBL" id="QXGB01000826">
    <property type="protein sequence ID" value="KAE9203385.1"/>
    <property type="molecule type" value="Genomic_DNA"/>
</dbReference>
<dbReference type="Proteomes" id="UP000433483">
    <property type="component" value="Unassembled WGS sequence"/>
</dbReference>
<keyword evidence="11" id="KW-1185">Reference proteome</keyword>
<accession>A0A6A3ER76</accession>
<evidence type="ECO:0000313" key="15">
    <source>
        <dbReference type="Proteomes" id="UP000441208"/>
    </source>
</evidence>
<dbReference type="OrthoDB" id="10296953at2759"/>
<dbReference type="Proteomes" id="UP000429523">
    <property type="component" value="Unassembled WGS sequence"/>
</dbReference>
<evidence type="ECO:0000313" key="12">
    <source>
        <dbReference type="Proteomes" id="UP000437068"/>
    </source>
</evidence>
<dbReference type="Proteomes" id="UP000441208">
    <property type="component" value="Unassembled WGS sequence"/>
</dbReference>
<evidence type="ECO:0000313" key="13">
    <source>
        <dbReference type="Proteomes" id="UP000440367"/>
    </source>
</evidence>
<dbReference type="Proteomes" id="UP000488956">
    <property type="component" value="Unassembled WGS sequence"/>
</dbReference>
<dbReference type="EMBL" id="QXFZ01000841">
    <property type="protein sequence ID" value="KAE9103254.1"/>
    <property type="molecule type" value="Genomic_DNA"/>
</dbReference>
<dbReference type="Proteomes" id="UP000440732">
    <property type="component" value="Unassembled WGS sequence"/>
</dbReference>
<protein>
    <recommendedName>
        <fullName evidence="18">RxLR effector protein</fullName>
    </recommendedName>
</protein>
<evidence type="ECO:0000313" key="3">
    <source>
        <dbReference type="EMBL" id="KAE9103254.1"/>
    </source>
</evidence>
<evidence type="ECO:0000313" key="5">
    <source>
        <dbReference type="EMBL" id="KAE9141251.1"/>
    </source>
</evidence>
<comment type="caution">
    <text evidence="2">The sequence shown here is derived from an EMBL/GenBank/DDBJ whole genome shotgun (WGS) entry which is preliminary data.</text>
</comment>
<dbReference type="Proteomes" id="UP000440367">
    <property type="component" value="Unassembled WGS sequence"/>
</dbReference>
<name>A0A6A3ER76_9STRA</name>
<evidence type="ECO:0000313" key="8">
    <source>
        <dbReference type="EMBL" id="KAE9221342.1"/>
    </source>
</evidence>
<feature type="signal peptide" evidence="1">
    <location>
        <begin position="1"/>
        <end position="29"/>
    </location>
</feature>
<organism evidence="2 10">
    <name type="scientific">Phytophthora fragariae</name>
    <dbReference type="NCBI Taxonomy" id="53985"/>
    <lineage>
        <taxon>Eukaryota</taxon>
        <taxon>Sar</taxon>
        <taxon>Stramenopiles</taxon>
        <taxon>Oomycota</taxon>
        <taxon>Peronosporomycetes</taxon>
        <taxon>Peronosporales</taxon>
        <taxon>Peronosporaceae</taxon>
        <taxon>Phytophthora</taxon>
    </lineage>
</organism>
<evidence type="ECO:0000313" key="4">
    <source>
        <dbReference type="EMBL" id="KAE9112948.1"/>
    </source>
</evidence>
<evidence type="ECO:0000313" key="17">
    <source>
        <dbReference type="Proteomes" id="UP000488956"/>
    </source>
</evidence>
<evidence type="ECO:0000313" key="7">
    <source>
        <dbReference type="EMBL" id="KAE9221100.1"/>
    </source>
</evidence>
<evidence type="ECO:0000256" key="1">
    <source>
        <dbReference type="SAM" id="SignalP"/>
    </source>
</evidence>
<proteinExistence type="predicted"/>
<evidence type="ECO:0000313" key="11">
    <source>
        <dbReference type="Proteomes" id="UP000433483"/>
    </source>
</evidence>
<feature type="chain" id="PRO_5036379405" description="RxLR effector protein" evidence="1">
    <location>
        <begin position="30"/>
        <end position="87"/>
    </location>
</feature>